<organism evidence="1 2">
    <name type="scientific">Microbotryum silenes-dioicae</name>
    <dbReference type="NCBI Taxonomy" id="796604"/>
    <lineage>
        <taxon>Eukaryota</taxon>
        <taxon>Fungi</taxon>
        <taxon>Dikarya</taxon>
        <taxon>Basidiomycota</taxon>
        <taxon>Pucciniomycotina</taxon>
        <taxon>Microbotryomycetes</taxon>
        <taxon>Microbotryales</taxon>
        <taxon>Microbotryaceae</taxon>
        <taxon>Microbotryum</taxon>
    </lineage>
</organism>
<name>A0A2X0PA03_9BASI</name>
<keyword evidence="2" id="KW-1185">Reference proteome</keyword>
<accession>A0A2X0PA03</accession>
<protein>
    <submittedName>
        <fullName evidence="1">BQ5605_C038g11697 protein</fullName>
    </submittedName>
</protein>
<evidence type="ECO:0000313" key="2">
    <source>
        <dbReference type="Proteomes" id="UP000249464"/>
    </source>
</evidence>
<reference evidence="1 2" key="1">
    <citation type="submission" date="2016-11" db="EMBL/GenBank/DDBJ databases">
        <authorList>
            <person name="Jaros S."/>
            <person name="Januszkiewicz K."/>
            <person name="Wedrychowicz H."/>
        </authorList>
    </citation>
    <scope>NUCLEOTIDE SEQUENCE [LARGE SCALE GENOMIC DNA]</scope>
</reference>
<sequence>MLGRAALWSRARYSFLSSSYRERLFAMIRDVDRELGEALDQMTLMFPIKLSSVEMQQTMEAIWKGFRQLSTRGSTEQMTSQ</sequence>
<dbReference type="EMBL" id="FQNC01000061">
    <property type="protein sequence ID" value="SGY91792.1"/>
    <property type="molecule type" value="Genomic_DNA"/>
</dbReference>
<dbReference type="Proteomes" id="UP000249464">
    <property type="component" value="Unassembled WGS sequence"/>
</dbReference>
<evidence type="ECO:0000313" key="1">
    <source>
        <dbReference type="EMBL" id="SGY91792.1"/>
    </source>
</evidence>
<dbReference type="AlphaFoldDB" id="A0A2X0PA03"/>
<proteinExistence type="predicted"/>
<gene>
    <name evidence="1" type="primary">BQ5605_C038g11697</name>
    <name evidence="1" type="ORF">BQ5605_C038G11697</name>
</gene>